<comment type="caution">
    <text evidence="1">The sequence shown here is derived from an EMBL/GenBank/DDBJ whole genome shotgun (WGS) entry which is preliminary data.</text>
</comment>
<protein>
    <submittedName>
        <fullName evidence="1">Uncharacterized protein</fullName>
    </submittedName>
</protein>
<dbReference type="EMBL" id="JAOB01000013">
    <property type="protein sequence ID" value="EUA68757.1"/>
    <property type="molecule type" value="Genomic_DNA"/>
</dbReference>
<sequence length="125" mass="13728">MGVRGGTRRPGQTRVRSATWAAFPGMHGQVYRALVIGTGTHRVVVRRILRRIARRAQVDADYVDVLEVPISPDDARTAEQAFHDALGHAPRRLGRLASWIHQHVLRLRLAVSSASVVGACHRLGG</sequence>
<reference evidence="1" key="1">
    <citation type="submission" date="2014-01" db="EMBL/GenBank/DDBJ databases">
        <authorList>
            <person name="Brown-Elliot B."/>
            <person name="Wallace R."/>
            <person name="Lenaerts A."/>
            <person name="Ordway D."/>
            <person name="DeGroote M.A."/>
            <person name="Parker T."/>
            <person name="Sizemore C."/>
            <person name="Tallon L.J."/>
            <person name="Sadzewicz L.K."/>
            <person name="Sengamalay N."/>
            <person name="Fraser C.M."/>
            <person name="Hine E."/>
            <person name="Shefchek K.A."/>
            <person name="Das S.P."/>
            <person name="Tettelin H."/>
        </authorList>
    </citation>
    <scope>NUCLEOTIDE SEQUENCE [LARGE SCALE GENOMIC DNA]</scope>
    <source>
        <strain evidence="1">4042</strain>
    </source>
</reference>
<name>X8DJG5_MYCXE</name>
<organism evidence="1">
    <name type="scientific">Mycobacterium xenopi 4042</name>
    <dbReference type="NCBI Taxonomy" id="1299334"/>
    <lineage>
        <taxon>Bacteria</taxon>
        <taxon>Bacillati</taxon>
        <taxon>Actinomycetota</taxon>
        <taxon>Actinomycetes</taxon>
        <taxon>Mycobacteriales</taxon>
        <taxon>Mycobacteriaceae</taxon>
        <taxon>Mycobacterium</taxon>
    </lineage>
</organism>
<dbReference type="PATRIC" id="fig|1299334.3.peg.1437"/>
<accession>X8DJG5</accession>
<evidence type="ECO:0000313" key="1">
    <source>
        <dbReference type="EMBL" id="EUA68757.1"/>
    </source>
</evidence>
<dbReference type="AlphaFoldDB" id="X8DJG5"/>
<proteinExistence type="predicted"/>
<gene>
    <name evidence="1" type="ORF">I553_1945</name>
</gene>